<reference evidence="9 10" key="1">
    <citation type="submission" date="2015-09" db="EMBL/GenBank/DDBJ databases">
        <title>Genome sequence of the marine flavobacterium Croceitalea dokdonensis DOKDO 023 that contains proton- and sodium-pumping rhodopsins.</title>
        <authorList>
            <person name="Kwon S.-K."/>
            <person name="Lee H.K."/>
            <person name="Kwak M.-J."/>
            <person name="Kim J.F."/>
        </authorList>
    </citation>
    <scope>NUCLEOTIDE SEQUENCE [LARGE SCALE GENOMIC DNA]</scope>
    <source>
        <strain evidence="9 10">DOKDO 023</strain>
    </source>
</reference>
<evidence type="ECO:0000256" key="5">
    <source>
        <dbReference type="ARBA" id="ARBA00023136"/>
    </source>
</evidence>
<name>A0A0P7A804_9FLAO</name>
<dbReference type="RefSeq" id="WP_054558553.1">
    <property type="nucleotide sequence ID" value="NZ_LDJX01000002.1"/>
</dbReference>
<keyword evidence="7" id="KW-0732">Signal</keyword>
<organism evidence="9 10">
    <name type="scientific">Croceitalea dokdonensis DOKDO 023</name>
    <dbReference type="NCBI Taxonomy" id="1300341"/>
    <lineage>
        <taxon>Bacteria</taxon>
        <taxon>Pseudomonadati</taxon>
        <taxon>Bacteroidota</taxon>
        <taxon>Flavobacteriia</taxon>
        <taxon>Flavobacteriales</taxon>
        <taxon>Flavobacteriaceae</taxon>
        <taxon>Croceitalea</taxon>
    </lineage>
</organism>
<feature type="domain" description="TonB-dependent transporter Oar-like beta-barrel" evidence="8">
    <location>
        <begin position="349"/>
        <end position="1010"/>
    </location>
</feature>
<keyword evidence="2" id="KW-0813">Transport</keyword>
<dbReference type="Pfam" id="PF25183">
    <property type="entry name" value="OMP_b-brl_4"/>
    <property type="match status" value="2"/>
</dbReference>
<comment type="subcellular location">
    <subcellularLocation>
        <location evidence="1">Cell outer membrane</location>
        <topology evidence="1">Multi-pass membrane protein</topology>
    </subcellularLocation>
</comment>
<dbReference type="SUPFAM" id="SSF56935">
    <property type="entry name" value="Porins"/>
    <property type="match status" value="1"/>
</dbReference>
<keyword evidence="3" id="KW-1134">Transmembrane beta strand</keyword>
<keyword evidence="5" id="KW-0472">Membrane</keyword>
<dbReference type="PANTHER" id="PTHR30069">
    <property type="entry name" value="TONB-DEPENDENT OUTER MEMBRANE RECEPTOR"/>
    <property type="match status" value="1"/>
</dbReference>
<dbReference type="PANTHER" id="PTHR30069:SF46">
    <property type="entry name" value="OAR PROTEIN"/>
    <property type="match status" value="1"/>
</dbReference>
<accession>A0A0P7A804</accession>
<dbReference type="STRING" id="1300341.I595_1414"/>
<gene>
    <name evidence="9" type="ORF">I595_1414</name>
</gene>
<evidence type="ECO:0000256" key="1">
    <source>
        <dbReference type="ARBA" id="ARBA00004571"/>
    </source>
</evidence>
<dbReference type="Gene3D" id="2.60.40.1120">
    <property type="entry name" value="Carboxypeptidase-like, regulatory domain"/>
    <property type="match status" value="1"/>
</dbReference>
<dbReference type="GO" id="GO:0009279">
    <property type="term" value="C:cell outer membrane"/>
    <property type="evidence" value="ECO:0007669"/>
    <property type="project" value="UniProtKB-SubCell"/>
</dbReference>
<evidence type="ECO:0000256" key="2">
    <source>
        <dbReference type="ARBA" id="ARBA00022448"/>
    </source>
</evidence>
<dbReference type="AlphaFoldDB" id="A0A0P7A804"/>
<keyword evidence="6" id="KW-0998">Cell outer membrane</keyword>
<dbReference type="Pfam" id="PF13620">
    <property type="entry name" value="CarboxypepD_reg"/>
    <property type="match status" value="1"/>
</dbReference>
<evidence type="ECO:0000256" key="7">
    <source>
        <dbReference type="SAM" id="SignalP"/>
    </source>
</evidence>
<keyword evidence="4" id="KW-0812">Transmembrane</keyword>
<dbReference type="SUPFAM" id="SSF49464">
    <property type="entry name" value="Carboxypeptidase regulatory domain-like"/>
    <property type="match status" value="1"/>
</dbReference>
<feature type="domain" description="TonB-dependent transporter Oar-like beta-barrel" evidence="8">
    <location>
        <begin position="241"/>
        <end position="319"/>
    </location>
</feature>
<keyword evidence="9" id="KW-0675">Receptor</keyword>
<comment type="caution">
    <text evidence="9">The sequence shown here is derived from an EMBL/GenBank/DDBJ whole genome shotgun (WGS) entry which is preliminary data.</text>
</comment>
<proteinExistence type="predicted"/>
<feature type="chain" id="PRO_5006134669" evidence="7">
    <location>
        <begin position="20"/>
        <end position="1074"/>
    </location>
</feature>
<evidence type="ECO:0000256" key="6">
    <source>
        <dbReference type="ARBA" id="ARBA00023237"/>
    </source>
</evidence>
<dbReference type="OrthoDB" id="9768147at2"/>
<dbReference type="InterPro" id="IPR039426">
    <property type="entry name" value="TonB-dep_rcpt-like"/>
</dbReference>
<keyword evidence="10" id="KW-1185">Reference proteome</keyword>
<dbReference type="InterPro" id="IPR057601">
    <property type="entry name" value="Oar-like_b-barrel"/>
</dbReference>
<dbReference type="EMBL" id="LDJX01000002">
    <property type="protein sequence ID" value="KPM32987.1"/>
    <property type="molecule type" value="Genomic_DNA"/>
</dbReference>
<dbReference type="GO" id="GO:0044718">
    <property type="term" value="P:siderophore transmembrane transport"/>
    <property type="evidence" value="ECO:0007669"/>
    <property type="project" value="TreeGrafter"/>
</dbReference>
<evidence type="ECO:0000313" key="10">
    <source>
        <dbReference type="Proteomes" id="UP000050280"/>
    </source>
</evidence>
<protein>
    <submittedName>
        <fullName evidence="9">TonB-dependent receptor plug</fullName>
    </submittedName>
</protein>
<dbReference type="PATRIC" id="fig|1300341.3.peg.1607"/>
<dbReference type="GO" id="GO:0015344">
    <property type="term" value="F:siderophore uptake transmembrane transporter activity"/>
    <property type="evidence" value="ECO:0007669"/>
    <property type="project" value="TreeGrafter"/>
</dbReference>
<dbReference type="Gene3D" id="2.40.170.20">
    <property type="entry name" value="TonB-dependent receptor, beta-barrel domain"/>
    <property type="match status" value="1"/>
</dbReference>
<evidence type="ECO:0000313" key="9">
    <source>
        <dbReference type="EMBL" id="KPM32987.1"/>
    </source>
</evidence>
<sequence length="1074" mass="117003">MKKIYLSVIAILVSAMAFSQGVTTSAIGGKVTDNTGEPLPGASVVAVHTPSGTTYGAATDFDGFYRIAGMRTGGPYTVTISYVGFENFESDNIYLQLGDSRRISAELGEQANALDEVIVVAQSNGVFDAGKTGAETNVSQRQVNSLPTISRDISDFARLTPQARVTGDNVVSIAGQNNRFNAIYIDGAVNNDVFGLAASGTNGGQTGVSPISLDAIESFQINVAPFDVKQSGFAGGSINAITKSGTNTTQGSVYGFYRDQSLAGKTPVGIAGDNERTPLADFTAQTYGVRVGGAIKEDKLFYFVNYERQNNETPQPFDIGTYRGQATAADLDQLTGVLNSRYGYDPGTFDNNTSSLTSDKLIAKIDWNINESNKLSLKHSYVRAVEIDPGSSNQGRIGFFNNGRDFTSITNSTALELNSQIGDNMANNLVIGYTTVNDDREILGTPFPAVEINDRDTNDRIFFGSEPFSTANLLEQSVLTLTNNFEIYSGAHNITIGTNNEFSSVKNVFFGRNFGYYRFDSLSDFINEEPANRYRYGYSLLGGFGDDSQGAAEFDIFQFGLYVQDQVNITDDFKFTMGVRVDIPYWADGAENEDFNTRGVALLEANGKNLRGARVGQGINATAHFSPRVGFNWDVKGDRSTQLRGGLGVFTSRLPLVWPGGAYNNNGITSGRLDIRDRSVAFNPDVTAQFADPAPGTGALGGNVDLFEEDFKLPQTFKANIAIDQKLPAGFVFSADFLWNDNITAVAYENLNLAGPQFTTTGAGSRPNYGNEIIDDTYNLILLGYNTGAGSSYNVSGTLTKNIFSEKVDIRTSATYSYGDSDALFDATSSQNSSQWQNLESVNGSNRPDLSRSDFSPGSRIIANSTVEFKWTDKVRTRIGLFYEGAAGSPFSYVVVGDGLLDDTGGFATALPFIPATEAEANFVDITDRNTGAIITSAAEQWQAFDAFIEGDDYLRTRRGQFAERNASRSDWFHIVDLKFAQEFRFNFGGNTTHKFELTADIFNFTNLLNKEWGVRTFTNFNQAQLLSFRGFEADGTTPTYTFNDRADENRNVIDDAGLNSSRWQMQVGLRYSF</sequence>
<evidence type="ECO:0000256" key="4">
    <source>
        <dbReference type="ARBA" id="ARBA00022692"/>
    </source>
</evidence>
<evidence type="ECO:0000256" key="3">
    <source>
        <dbReference type="ARBA" id="ARBA00022452"/>
    </source>
</evidence>
<dbReference type="InterPro" id="IPR008969">
    <property type="entry name" value="CarboxyPept-like_regulatory"/>
</dbReference>
<dbReference type="InterPro" id="IPR036942">
    <property type="entry name" value="Beta-barrel_TonB_sf"/>
</dbReference>
<dbReference type="Proteomes" id="UP000050280">
    <property type="component" value="Unassembled WGS sequence"/>
</dbReference>
<feature type="signal peptide" evidence="7">
    <location>
        <begin position="1"/>
        <end position="19"/>
    </location>
</feature>
<evidence type="ECO:0000259" key="8">
    <source>
        <dbReference type="Pfam" id="PF25183"/>
    </source>
</evidence>